<gene>
    <name evidence="2" type="ORF">HT576_08730</name>
</gene>
<evidence type="ECO:0000313" key="2">
    <source>
        <dbReference type="EMBL" id="NUB91104.1"/>
    </source>
</evidence>
<keyword evidence="1" id="KW-0812">Transmembrane</keyword>
<accession>A0A8J8GME7</accession>
<name>A0A8J8GME7_9EURY</name>
<evidence type="ECO:0000256" key="1">
    <source>
        <dbReference type="SAM" id="Phobius"/>
    </source>
</evidence>
<keyword evidence="1" id="KW-0472">Membrane</keyword>
<protein>
    <submittedName>
        <fullName evidence="2">Uncharacterized protein</fullName>
    </submittedName>
</protein>
<evidence type="ECO:0000313" key="3">
    <source>
        <dbReference type="Proteomes" id="UP000728647"/>
    </source>
</evidence>
<feature type="transmembrane region" description="Helical" evidence="1">
    <location>
        <begin position="20"/>
        <end position="43"/>
    </location>
</feature>
<keyword evidence="1" id="KW-1133">Transmembrane helix</keyword>
<dbReference type="AlphaFoldDB" id="A0A8J8GME7"/>
<dbReference type="EMBL" id="JABURA010000001">
    <property type="protein sequence ID" value="NUB91104.1"/>
    <property type="molecule type" value="Genomic_DNA"/>
</dbReference>
<sequence>MVLETGMLSSVAAELVAWMTLFRIEIFTVGAIIAIVLILNWAYEVIPIPFSGTQPVAAAVILFTISFIWTYTDGGWTLFFDRVSYITLGAALGGLVGPVLKKLEVI</sequence>
<dbReference type="Proteomes" id="UP000728647">
    <property type="component" value="Unassembled WGS sequence"/>
</dbReference>
<dbReference type="RefSeq" id="WP_174701772.1">
    <property type="nucleotide sequence ID" value="NZ_JABURA010000001.1"/>
</dbReference>
<comment type="caution">
    <text evidence="2">The sequence shown here is derived from an EMBL/GenBank/DDBJ whole genome shotgun (WGS) entry which is preliminary data.</text>
</comment>
<feature type="transmembrane region" description="Helical" evidence="1">
    <location>
        <begin position="55"/>
        <end position="71"/>
    </location>
</feature>
<organism evidence="2 3">
    <name type="scientific">Haloterrigena gelatinilytica</name>
    <dbReference type="NCBI Taxonomy" id="2741724"/>
    <lineage>
        <taxon>Archaea</taxon>
        <taxon>Methanobacteriati</taxon>
        <taxon>Methanobacteriota</taxon>
        <taxon>Stenosarchaea group</taxon>
        <taxon>Halobacteria</taxon>
        <taxon>Halobacteriales</taxon>
        <taxon>Natrialbaceae</taxon>
        <taxon>Haloterrigena</taxon>
    </lineage>
</organism>
<proteinExistence type="predicted"/>
<reference evidence="2" key="1">
    <citation type="submission" date="2020-06" db="EMBL/GenBank/DDBJ databases">
        <title>Haloterrigena sp. nov., an extremely halophilic archaeon isolated from a saline sediment.</title>
        <authorList>
            <person name="Liu B.-B."/>
        </authorList>
    </citation>
    <scope>NUCLEOTIDE SEQUENCE</scope>
    <source>
        <strain evidence="2">SYSU A121-1</strain>
    </source>
</reference>